<proteinExistence type="predicted"/>
<dbReference type="AlphaFoldDB" id="A0A915J5U7"/>
<keyword evidence="2" id="KW-1185">Reference proteome</keyword>
<sequence length="153" mass="17830">MSTEKRRKEDNEESECRGQQECEKNKKSQERRHEGDKDVKEHRDSQKSQIQLLASTVVPLPTQFQMAQFPMMHQGPYYHQFLVPQGVHMPPTTMIPPMRSMQGEERMDIPRPSMVMPPPQRPPSAANPDYISPLKWDTEIGQQGWDHSGQRHK</sequence>
<name>A0A915J5U7_ROMCU</name>
<organism evidence="2 3">
    <name type="scientific">Romanomermis culicivorax</name>
    <name type="common">Nematode worm</name>
    <dbReference type="NCBI Taxonomy" id="13658"/>
    <lineage>
        <taxon>Eukaryota</taxon>
        <taxon>Metazoa</taxon>
        <taxon>Ecdysozoa</taxon>
        <taxon>Nematoda</taxon>
        <taxon>Enoplea</taxon>
        <taxon>Dorylaimia</taxon>
        <taxon>Mermithida</taxon>
        <taxon>Mermithoidea</taxon>
        <taxon>Mermithidae</taxon>
        <taxon>Romanomermis</taxon>
    </lineage>
</organism>
<reference evidence="3" key="1">
    <citation type="submission" date="2022-11" db="UniProtKB">
        <authorList>
            <consortium name="WormBaseParasite"/>
        </authorList>
    </citation>
    <scope>IDENTIFICATION</scope>
</reference>
<evidence type="ECO:0000313" key="3">
    <source>
        <dbReference type="WBParaSite" id="nRc.2.0.1.t21842-RA"/>
    </source>
</evidence>
<evidence type="ECO:0000313" key="2">
    <source>
        <dbReference type="Proteomes" id="UP000887565"/>
    </source>
</evidence>
<accession>A0A915J5U7</accession>
<dbReference type="WBParaSite" id="nRc.2.0.1.t21842-RA">
    <property type="protein sequence ID" value="nRc.2.0.1.t21842-RA"/>
    <property type="gene ID" value="nRc.2.0.1.g21842"/>
</dbReference>
<protein>
    <submittedName>
        <fullName evidence="3">Uncharacterized protein</fullName>
    </submittedName>
</protein>
<feature type="compositionally biased region" description="Basic and acidic residues" evidence="1">
    <location>
        <begin position="1"/>
        <end position="46"/>
    </location>
</feature>
<dbReference type="Proteomes" id="UP000887565">
    <property type="component" value="Unplaced"/>
</dbReference>
<feature type="region of interest" description="Disordered" evidence="1">
    <location>
        <begin position="1"/>
        <end position="50"/>
    </location>
</feature>
<evidence type="ECO:0000256" key="1">
    <source>
        <dbReference type="SAM" id="MobiDB-lite"/>
    </source>
</evidence>
<feature type="region of interest" description="Disordered" evidence="1">
    <location>
        <begin position="109"/>
        <end position="132"/>
    </location>
</feature>